<dbReference type="AlphaFoldDB" id="A0A1C5J9T9"/>
<protein>
    <submittedName>
        <fullName evidence="2">Uncharacterized protein</fullName>
    </submittedName>
</protein>
<keyword evidence="3" id="KW-1185">Reference proteome</keyword>
<organism evidence="2 3">
    <name type="scientific">Micromonospora inositola</name>
    <dbReference type="NCBI Taxonomy" id="47865"/>
    <lineage>
        <taxon>Bacteria</taxon>
        <taxon>Bacillati</taxon>
        <taxon>Actinomycetota</taxon>
        <taxon>Actinomycetes</taxon>
        <taxon>Micromonosporales</taxon>
        <taxon>Micromonosporaceae</taxon>
        <taxon>Micromonospora</taxon>
    </lineage>
</organism>
<keyword evidence="1" id="KW-1133">Transmembrane helix</keyword>
<gene>
    <name evidence="2" type="ORF">GA0070613_4282</name>
</gene>
<sequence length="44" mass="4645">MILLMRGAKPVRILAWVITGAILGLVLCCGGLFLAGTVSPSLYR</sequence>
<dbReference type="Proteomes" id="UP000198221">
    <property type="component" value="Chromosome I"/>
</dbReference>
<dbReference type="EMBL" id="LT607754">
    <property type="protein sequence ID" value="SCG67308.1"/>
    <property type="molecule type" value="Genomic_DNA"/>
</dbReference>
<feature type="transmembrane region" description="Helical" evidence="1">
    <location>
        <begin position="12"/>
        <end position="35"/>
    </location>
</feature>
<keyword evidence="1" id="KW-0812">Transmembrane</keyword>
<reference evidence="3" key="1">
    <citation type="submission" date="2016-06" db="EMBL/GenBank/DDBJ databases">
        <authorList>
            <person name="Varghese N."/>
            <person name="Submissions Spin"/>
        </authorList>
    </citation>
    <scope>NUCLEOTIDE SEQUENCE [LARGE SCALE GENOMIC DNA]</scope>
    <source>
        <strain evidence="3">DSM 43819</strain>
    </source>
</reference>
<proteinExistence type="predicted"/>
<accession>A0A1C5J9T9</accession>
<evidence type="ECO:0000313" key="2">
    <source>
        <dbReference type="EMBL" id="SCG67308.1"/>
    </source>
</evidence>
<evidence type="ECO:0000313" key="3">
    <source>
        <dbReference type="Proteomes" id="UP000198221"/>
    </source>
</evidence>
<keyword evidence="1" id="KW-0472">Membrane</keyword>
<evidence type="ECO:0000256" key="1">
    <source>
        <dbReference type="SAM" id="Phobius"/>
    </source>
</evidence>
<name>A0A1C5J9T9_9ACTN</name>